<dbReference type="AlphaFoldDB" id="A0A0G2HN27"/>
<dbReference type="CDD" id="cd12125">
    <property type="entry name" value="APC_alpha"/>
    <property type="match status" value="1"/>
</dbReference>
<evidence type="ECO:0000256" key="14">
    <source>
        <dbReference type="RuleBase" id="RU004438"/>
    </source>
</evidence>
<keyword evidence="10 14" id="KW-0472">Membrane</keyword>
<dbReference type="GO" id="GO:0030089">
    <property type="term" value="C:phycobilisome"/>
    <property type="evidence" value="ECO:0007669"/>
    <property type="project" value="UniProtKB-KW"/>
</dbReference>
<evidence type="ECO:0000256" key="8">
    <source>
        <dbReference type="ARBA" id="ARBA00022991"/>
    </source>
</evidence>
<evidence type="ECO:0000256" key="4">
    <source>
        <dbReference type="ARBA" id="ARBA00022531"/>
    </source>
</evidence>
<keyword evidence="7 14" id="KW-0249">Electron transport</keyword>
<feature type="binding site" evidence="12">
    <location>
        <position position="81"/>
    </location>
    <ligand>
        <name>(2R,3E)-phycocyanobilin</name>
        <dbReference type="ChEBI" id="CHEBI:85275"/>
        <label>1</label>
    </ligand>
</feature>
<dbReference type="GO" id="GO:0031676">
    <property type="term" value="C:plasma membrane-derived thylakoid membrane"/>
    <property type="evidence" value="ECO:0007669"/>
    <property type="project" value="UniProtKB-SubCell"/>
</dbReference>
<keyword evidence="11 14" id="KW-0089">Bile pigment</keyword>
<dbReference type="EMBL" id="JXQG01000001">
    <property type="protein sequence ID" value="KKZ13453.1"/>
    <property type="molecule type" value="Genomic_DNA"/>
</dbReference>
<dbReference type="SUPFAM" id="SSF46458">
    <property type="entry name" value="Globin-like"/>
    <property type="match status" value="1"/>
</dbReference>
<keyword evidence="5" id="KW-0042">Antenna complex</keyword>
<feature type="modified residue" description="N4-methylasparagine" evidence="13">
    <location>
        <position position="71"/>
    </location>
</feature>
<keyword evidence="9 14" id="KW-0793">Thylakoid</keyword>
<dbReference type="PATRIC" id="fig|1604020.3.peg.251"/>
<comment type="caution">
    <text evidence="15">The sequence shown here is derived from an EMBL/GenBank/DDBJ whole genome shotgun (WGS) entry which is preliminary data.</text>
</comment>
<dbReference type="PIRSF" id="PIRSF000081">
    <property type="entry name" value="Phycocyanin"/>
    <property type="match status" value="1"/>
</dbReference>
<dbReference type="PANTHER" id="PTHR34011">
    <property type="entry name" value="PHYCOBILISOME 32.1 KDA LINKER POLYPEPTIDE, PHYCOCYANIN-ASSOCIATED, ROD 2-RELATED"/>
    <property type="match status" value="1"/>
</dbReference>
<dbReference type="InterPro" id="IPR009050">
    <property type="entry name" value="Globin-like_sf"/>
</dbReference>
<reference evidence="15 16" key="1">
    <citation type="submission" date="2015-01" db="EMBL/GenBank/DDBJ databases">
        <title>Lifestyle Evolution in Cyanobacterial Symbionts of Sponges.</title>
        <authorList>
            <person name="Burgsdorf I."/>
            <person name="Slaby B.M."/>
            <person name="Handley K.M."/>
            <person name="Haber M."/>
            <person name="Blom J."/>
            <person name="Marshall C.W."/>
            <person name="Gilbert J.A."/>
            <person name="Hentschel U."/>
            <person name="Steindler L."/>
        </authorList>
    </citation>
    <scope>NUCLEOTIDE SEQUENCE [LARGE SCALE GENOMIC DNA]</scope>
    <source>
        <strain evidence="15">SP3</strain>
    </source>
</reference>
<accession>A0A0G2HN27</accession>
<comment type="subcellular location">
    <subcellularLocation>
        <location evidence="1 14">Cellular thylakoid membrane</location>
        <topology evidence="1 14">Peripheral membrane protein</topology>
        <orientation evidence="1 14">Cytoplasmic side</orientation>
    </subcellularLocation>
</comment>
<evidence type="ECO:0000256" key="5">
    <source>
        <dbReference type="ARBA" id="ARBA00022549"/>
    </source>
</evidence>
<dbReference type="InterPro" id="IPR038719">
    <property type="entry name" value="Phycobilisome_asu/bsu_sf"/>
</dbReference>
<name>A0A0G2HN27_9SYNE</name>
<feature type="binding site" evidence="12">
    <location>
        <position position="71"/>
    </location>
    <ligand>
        <name>(2R,3E)-phycocyanobilin</name>
        <dbReference type="ChEBI" id="CHEBI:85275"/>
        <label>1</label>
    </ligand>
</feature>
<evidence type="ECO:0000256" key="12">
    <source>
        <dbReference type="PIRSR" id="PIRSR000081-1"/>
    </source>
</evidence>
<dbReference type="GO" id="GO:0015979">
    <property type="term" value="P:photosynthesis"/>
    <property type="evidence" value="ECO:0007669"/>
    <property type="project" value="UniProtKB-KW"/>
</dbReference>
<evidence type="ECO:0000256" key="9">
    <source>
        <dbReference type="ARBA" id="ARBA00023078"/>
    </source>
</evidence>
<evidence type="ECO:0000256" key="6">
    <source>
        <dbReference type="ARBA" id="ARBA00022738"/>
    </source>
</evidence>
<evidence type="ECO:0000256" key="1">
    <source>
        <dbReference type="ARBA" id="ARBA00004445"/>
    </source>
</evidence>
<dbReference type="PANTHER" id="PTHR34011:SF2">
    <property type="entry name" value="ALLOPHYCOCYANIN ALPHA CHAIN"/>
    <property type="match status" value="1"/>
</dbReference>
<dbReference type="InterPro" id="IPR012128">
    <property type="entry name" value="Phycobilisome_asu/bsu"/>
</dbReference>
<proteinExistence type="inferred from homology"/>
<keyword evidence="6 14" id="KW-0605">Phycobilisome</keyword>
<evidence type="ECO:0000256" key="11">
    <source>
        <dbReference type="ARBA" id="ARBA00023307"/>
    </source>
</evidence>
<evidence type="ECO:0000256" key="2">
    <source>
        <dbReference type="ARBA" id="ARBA00008182"/>
    </source>
</evidence>
<organism evidence="15 16">
    <name type="scientific">Candidatus Synechococcus spongiarum SP3</name>
    <dbReference type="NCBI Taxonomy" id="1604020"/>
    <lineage>
        <taxon>Bacteria</taxon>
        <taxon>Bacillati</taxon>
        <taxon>Cyanobacteriota</taxon>
        <taxon>Cyanophyceae</taxon>
        <taxon>Synechococcales</taxon>
        <taxon>Synechococcaceae</taxon>
        <taxon>Synechococcus</taxon>
    </lineage>
</organism>
<dbReference type="Gene3D" id="1.10.490.20">
    <property type="entry name" value="Phycocyanins"/>
    <property type="match status" value="1"/>
</dbReference>
<keyword evidence="3 14" id="KW-0813">Transport</keyword>
<keyword evidence="8 14" id="KW-0157">Chromophore</keyword>
<evidence type="ECO:0000313" key="15">
    <source>
        <dbReference type="EMBL" id="KKZ13453.1"/>
    </source>
</evidence>
<comment type="similarity">
    <text evidence="2 14">Belongs to the phycobiliprotein family.</text>
</comment>
<dbReference type="Proteomes" id="UP000035067">
    <property type="component" value="Unassembled WGS sequence"/>
</dbReference>
<sequence length="161" mass="17423">MSIVSNSIINADAEARYLSPGELDQIKSFVSGGAQRLRVANALSENRERIVKQAGSQLFQKRPDVISPGGNAYGEDMTAACLRDMDYYLRLVTYGVVSGDVTPIEEIGIIGAREMYRSLGTPLDAIVESVREMKSASLSLLGGQDADEASFYFDYVIGALS</sequence>
<protein>
    <submittedName>
        <fullName evidence="15">Allophycocyanin</fullName>
    </submittedName>
</protein>
<evidence type="ECO:0000313" key="16">
    <source>
        <dbReference type="Proteomes" id="UP000035067"/>
    </source>
</evidence>
<keyword evidence="4 14" id="KW-0602">Photosynthesis</keyword>
<gene>
    <name evidence="15" type="ORF">TE42_00285</name>
</gene>
<evidence type="ECO:0000256" key="3">
    <source>
        <dbReference type="ARBA" id="ARBA00022448"/>
    </source>
</evidence>
<evidence type="ECO:0000256" key="7">
    <source>
        <dbReference type="ARBA" id="ARBA00022982"/>
    </source>
</evidence>
<evidence type="ECO:0000256" key="10">
    <source>
        <dbReference type="ARBA" id="ARBA00023136"/>
    </source>
</evidence>
<dbReference type="Pfam" id="PF00502">
    <property type="entry name" value="Phycobilisome"/>
    <property type="match status" value="1"/>
</dbReference>
<evidence type="ECO:0000256" key="13">
    <source>
        <dbReference type="PIRSR" id="PIRSR000081-2"/>
    </source>
</evidence>